<evidence type="ECO:0000313" key="7">
    <source>
        <dbReference type="Proteomes" id="UP000095591"/>
    </source>
</evidence>
<dbReference type="Gene3D" id="1.25.40.10">
    <property type="entry name" value="Tetratricopeptide repeat domain"/>
    <property type="match status" value="1"/>
</dbReference>
<feature type="repeat" description="TPR" evidence="3">
    <location>
        <begin position="146"/>
        <end position="179"/>
    </location>
</feature>
<feature type="transmembrane region" description="Helical" evidence="5">
    <location>
        <begin position="282"/>
        <end position="302"/>
    </location>
</feature>
<dbReference type="InterPro" id="IPR011990">
    <property type="entry name" value="TPR-like_helical_dom_sf"/>
</dbReference>
<evidence type="ECO:0000256" key="1">
    <source>
        <dbReference type="ARBA" id="ARBA00022737"/>
    </source>
</evidence>
<protein>
    <submittedName>
        <fullName evidence="6">Tetratricopeptide repeat</fullName>
    </submittedName>
</protein>
<dbReference type="Pfam" id="PF13181">
    <property type="entry name" value="TPR_8"/>
    <property type="match status" value="1"/>
</dbReference>
<sequence length="492" mass="58129">MGEVRACVPTHGIMRKEKAFLMNNLYTFAYMRKDLNGARHFSIGIKFTILLFTIAILVLVLFSYRSDKHGNLFWQVEKLIPHHPDSALVLLEKVTDINGLSLREKARYCLLWTESRDEAGLRHTSDSIISIATDYYRTTRGCYWPPKAWFYRGKVYEDMDQPSLALECYLRALEYEGGNWDYEFWGRLYNQIGRLYAEQELYGKAMSFLRKASAQYQLLNDTAGQGRILEEVKKYEALRDSIGSLSARESIYQITSRYDVRPVREDLYRKELMLSQRGQERYLYAFIIGIILFICFLLYRRWRNTQENALRREEALRRSIASQQQRMREEKEENERQIALLEKRITKMKEEKDQELMLVSLQLEKQRLEICNESIHNKESKHLLSVAILRKSEVYEKFHDRDAGKIVSEDWELLEVLLNKAYDDFTLRLKKLYPAISDTELKVCMLTKIGVPANQITRVLKYNSSVLRPRLFRKIFKKVGSTETFVEFISSF</sequence>
<dbReference type="SUPFAM" id="SSF48452">
    <property type="entry name" value="TPR-like"/>
    <property type="match status" value="1"/>
</dbReference>
<feature type="coiled-coil region" evidence="4">
    <location>
        <begin position="313"/>
        <end position="358"/>
    </location>
</feature>
<organism evidence="6 7">
    <name type="scientific">Parabacteroides distasonis</name>
    <dbReference type="NCBI Taxonomy" id="823"/>
    <lineage>
        <taxon>Bacteria</taxon>
        <taxon>Pseudomonadati</taxon>
        <taxon>Bacteroidota</taxon>
        <taxon>Bacteroidia</taxon>
        <taxon>Bacteroidales</taxon>
        <taxon>Tannerellaceae</taxon>
        <taxon>Parabacteroides</taxon>
    </lineage>
</organism>
<dbReference type="InterPro" id="IPR013105">
    <property type="entry name" value="TPR_2"/>
</dbReference>
<reference evidence="6 7" key="1">
    <citation type="submission" date="2015-09" db="EMBL/GenBank/DDBJ databases">
        <authorList>
            <consortium name="Pathogen Informatics"/>
        </authorList>
    </citation>
    <scope>NUCLEOTIDE SEQUENCE [LARGE SCALE GENOMIC DNA]</scope>
    <source>
        <strain evidence="6 7">2789STDY5608872</strain>
    </source>
</reference>
<evidence type="ECO:0000256" key="2">
    <source>
        <dbReference type="ARBA" id="ARBA00022803"/>
    </source>
</evidence>
<evidence type="ECO:0000256" key="4">
    <source>
        <dbReference type="SAM" id="Coils"/>
    </source>
</evidence>
<evidence type="ECO:0000256" key="3">
    <source>
        <dbReference type="PROSITE-ProRule" id="PRU00339"/>
    </source>
</evidence>
<dbReference type="AlphaFoldDB" id="A0A173TDU5"/>
<dbReference type="Proteomes" id="UP000095591">
    <property type="component" value="Unassembled WGS sequence"/>
</dbReference>
<gene>
    <name evidence="6" type="ORF">ERS852429_01560</name>
</gene>
<dbReference type="InterPro" id="IPR019734">
    <property type="entry name" value="TPR_rpt"/>
</dbReference>
<name>A0A173TDU5_PARDI</name>
<keyword evidence="2 3" id="KW-0802">TPR repeat</keyword>
<dbReference type="SMART" id="SM00028">
    <property type="entry name" value="TPR"/>
    <property type="match status" value="2"/>
</dbReference>
<proteinExistence type="predicted"/>
<accession>A0A173TDU5</accession>
<keyword evidence="5" id="KW-0812">Transmembrane</keyword>
<keyword evidence="1" id="KW-0677">Repeat</keyword>
<keyword evidence="5" id="KW-0472">Membrane</keyword>
<evidence type="ECO:0000313" key="6">
    <source>
        <dbReference type="EMBL" id="CUN00891.1"/>
    </source>
</evidence>
<feature type="transmembrane region" description="Helical" evidence="5">
    <location>
        <begin position="41"/>
        <end position="64"/>
    </location>
</feature>
<keyword evidence="5" id="KW-1133">Transmembrane helix</keyword>
<dbReference type="EMBL" id="CYXP01000002">
    <property type="protein sequence ID" value="CUN00891.1"/>
    <property type="molecule type" value="Genomic_DNA"/>
</dbReference>
<dbReference type="PROSITE" id="PS50005">
    <property type="entry name" value="TPR"/>
    <property type="match status" value="1"/>
</dbReference>
<keyword evidence="4" id="KW-0175">Coiled coil</keyword>
<evidence type="ECO:0000256" key="5">
    <source>
        <dbReference type="SAM" id="Phobius"/>
    </source>
</evidence>
<dbReference type="Pfam" id="PF07719">
    <property type="entry name" value="TPR_2"/>
    <property type="match status" value="1"/>
</dbReference>